<keyword evidence="1" id="KW-0472">Membrane</keyword>
<accession>A0ABD7HHE0</accession>
<evidence type="ECO:0000256" key="1">
    <source>
        <dbReference type="SAM" id="Phobius"/>
    </source>
</evidence>
<feature type="transmembrane region" description="Helical" evidence="1">
    <location>
        <begin position="35"/>
        <end position="56"/>
    </location>
</feature>
<name>A0ABD7HHE0_9MYCO</name>
<organism evidence="2 3">
    <name type="scientific">Mycobacteroides abscessus</name>
    <dbReference type="NCBI Taxonomy" id="36809"/>
    <lineage>
        <taxon>Bacteria</taxon>
        <taxon>Bacillati</taxon>
        <taxon>Actinomycetota</taxon>
        <taxon>Actinomycetes</taxon>
        <taxon>Mycobacteriales</taxon>
        <taxon>Mycobacteriaceae</taxon>
        <taxon>Mycobacteroides</taxon>
    </lineage>
</organism>
<dbReference type="EMBL" id="QXBN01000042">
    <property type="protein sequence ID" value="RIT28781.1"/>
    <property type="molecule type" value="Genomic_DNA"/>
</dbReference>
<dbReference type="Proteomes" id="UP000284557">
    <property type="component" value="Unassembled WGS sequence"/>
</dbReference>
<protein>
    <submittedName>
        <fullName evidence="2">Uncharacterized protein</fullName>
    </submittedName>
</protein>
<gene>
    <name evidence="2" type="ORF">D2E76_26645</name>
</gene>
<comment type="caution">
    <text evidence="2">The sequence shown here is derived from an EMBL/GenBank/DDBJ whole genome shotgun (WGS) entry which is preliminary data.</text>
</comment>
<keyword evidence="1" id="KW-0812">Transmembrane</keyword>
<dbReference type="AlphaFoldDB" id="A0ABD7HHE0"/>
<evidence type="ECO:0000313" key="3">
    <source>
        <dbReference type="Proteomes" id="UP000284557"/>
    </source>
</evidence>
<keyword evidence="1" id="KW-1133">Transmembrane helix</keyword>
<reference evidence="2 3" key="1">
    <citation type="submission" date="2018-08" db="EMBL/GenBank/DDBJ databases">
        <title>Linezolid Resistance in Mycobacterium abscessus: MIC Distribution and Comprehensive Investigation of Resistance Mechanisms.</title>
        <authorList>
            <person name="Ye M."/>
            <person name="Xu L."/>
            <person name="Zou Y."/>
            <person name="Li B."/>
            <person name="Guo Q."/>
            <person name="Zhang Y."/>
            <person name="Zhan M."/>
            <person name="Xu B."/>
            <person name="Yu F."/>
            <person name="Zhang Z."/>
            <person name="Chu H."/>
        </authorList>
    </citation>
    <scope>NUCLEOTIDE SEQUENCE [LARGE SCALE GENOMIC DNA]</scope>
    <source>
        <strain evidence="2 3">G143</strain>
    </source>
</reference>
<evidence type="ECO:0000313" key="2">
    <source>
        <dbReference type="EMBL" id="RIT28781.1"/>
    </source>
</evidence>
<sequence>MFLDIAILANSSYIMHCARRDTINQFKSSTQTVHIAIFLLIAAEVGRGVVLLAGFANAQFF</sequence>
<proteinExistence type="predicted"/>